<keyword evidence="3" id="KW-1185">Reference proteome</keyword>
<accession>K6WNJ5</accession>
<dbReference type="PANTHER" id="PTHR21310">
    <property type="entry name" value="AMINOGLYCOSIDE PHOSPHOTRANSFERASE-RELATED-RELATED"/>
    <property type="match status" value="1"/>
</dbReference>
<proteinExistence type="predicted"/>
<protein>
    <recommendedName>
        <fullName evidence="1">Aminoglycoside phosphotransferase domain-containing protein</fullName>
    </recommendedName>
</protein>
<dbReference type="PANTHER" id="PTHR21310:SF40">
    <property type="entry name" value="AMINOGLYCOSIDE PHOSPHOTRANSFERASE DOMAIN-CONTAINING PROTEIN-RELATED"/>
    <property type="match status" value="1"/>
</dbReference>
<feature type="domain" description="Aminoglycoside phosphotransferase" evidence="1">
    <location>
        <begin position="35"/>
        <end position="289"/>
    </location>
</feature>
<evidence type="ECO:0000259" key="1">
    <source>
        <dbReference type="Pfam" id="PF01636"/>
    </source>
</evidence>
<dbReference type="Proteomes" id="UP000008363">
    <property type="component" value="Unassembled WGS sequence"/>
</dbReference>
<dbReference type="SUPFAM" id="SSF56112">
    <property type="entry name" value="Protein kinase-like (PK-like)"/>
    <property type="match status" value="1"/>
</dbReference>
<dbReference type="Pfam" id="PF01636">
    <property type="entry name" value="APH"/>
    <property type="match status" value="1"/>
</dbReference>
<dbReference type="eggNOG" id="COG3178">
    <property type="taxonomic scope" value="Bacteria"/>
</dbReference>
<comment type="caution">
    <text evidence="2">The sequence shown here is derived from an EMBL/GenBank/DDBJ whole genome shotgun (WGS) entry which is preliminary data.</text>
</comment>
<dbReference type="RefSeq" id="WP_006339227.1">
    <property type="nucleotide sequence ID" value="NZ_BAHC01000241.1"/>
</dbReference>
<dbReference type="InterPro" id="IPR011009">
    <property type="entry name" value="Kinase-like_dom_sf"/>
</dbReference>
<dbReference type="STRING" id="1108045.GORHZ_241_00050"/>
<name>K6WNJ5_9ACTN</name>
<dbReference type="AlphaFoldDB" id="K6WNJ5"/>
<dbReference type="Gene3D" id="3.90.1200.10">
    <property type="match status" value="1"/>
</dbReference>
<dbReference type="InterPro" id="IPR002575">
    <property type="entry name" value="Aminoglycoside_PTrfase"/>
</dbReference>
<dbReference type="EMBL" id="BAHC01000241">
    <property type="protein sequence ID" value="GAB93707.1"/>
    <property type="molecule type" value="Genomic_DNA"/>
</dbReference>
<dbReference type="InterPro" id="IPR051678">
    <property type="entry name" value="AGP_Transferase"/>
</dbReference>
<reference evidence="2 3" key="1">
    <citation type="submission" date="2012-08" db="EMBL/GenBank/DDBJ databases">
        <title>Whole genome shotgun sequence of Gordonia rhizosphera NBRC 16068.</title>
        <authorList>
            <person name="Takarada H."/>
            <person name="Isaki S."/>
            <person name="Hosoyama A."/>
            <person name="Tsuchikane K."/>
            <person name="Katsumata H."/>
            <person name="Baba S."/>
            <person name="Ohji S."/>
            <person name="Yamazaki S."/>
            <person name="Fujita N."/>
        </authorList>
    </citation>
    <scope>NUCLEOTIDE SEQUENCE [LARGE SCALE GENOMIC DNA]</scope>
    <source>
        <strain evidence="2 3">NBRC 16068</strain>
    </source>
</reference>
<dbReference type="Gene3D" id="3.30.200.20">
    <property type="entry name" value="Phosphorylase Kinase, domain 1"/>
    <property type="match status" value="1"/>
</dbReference>
<evidence type="ECO:0000313" key="3">
    <source>
        <dbReference type="Proteomes" id="UP000008363"/>
    </source>
</evidence>
<evidence type="ECO:0000313" key="2">
    <source>
        <dbReference type="EMBL" id="GAB93707.1"/>
    </source>
</evidence>
<gene>
    <name evidence="2" type="ORF">GORHZ_241_00050</name>
</gene>
<organism evidence="2 3">
    <name type="scientific">Gordonia rhizosphera NBRC 16068</name>
    <dbReference type="NCBI Taxonomy" id="1108045"/>
    <lineage>
        <taxon>Bacteria</taxon>
        <taxon>Bacillati</taxon>
        <taxon>Actinomycetota</taxon>
        <taxon>Actinomycetes</taxon>
        <taxon>Mycobacteriales</taxon>
        <taxon>Gordoniaceae</taxon>
        <taxon>Gordonia</taxon>
    </lineage>
</organism>
<sequence length="355" mass="39348">MTSTHTDARMVHLITNALRAHRSTMADAELVDAELSPIGVGALADTFRVRLTWNDIGAGPRSLVLKRPAQDGAAAATAASLGAYEREARFYTELAPHTSVRVPRLLGVMTESAAEHPDTILLEDLTADHRPGDQLRDTPVTQLDRARHQLALLQAPFWDDADTGRLPWLHRRLGVPIPAILERMQRSWRAAQTGIAAAMPAEERDCIERFVGSADAWARSATGPWSLVHHDFRVDNMLFSDDETVVIDWQTVGWGPVMFDFAYLMGTSVDADTRRAIERQAIATHLTDLAALGVSWTEPQAWEAYRWSAFAVLLMLVPPISSVKSNPRMESMYRRLLSLGAQMVLDLDSLELLPA</sequence>